<accession>A0A4Y2F8B4</accession>
<organism evidence="1 2">
    <name type="scientific">Araneus ventricosus</name>
    <name type="common">Orbweaver spider</name>
    <name type="synonym">Epeira ventricosa</name>
    <dbReference type="NCBI Taxonomy" id="182803"/>
    <lineage>
        <taxon>Eukaryota</taxon>
        <taxon>Metazoa</taxon>
        <taxon>Ecdysozoa</taxon>
        <taxon>Arthropoda</taxon>
        <taxon>Chelicerata</taxon>
        <taxon>Arachnida</taxon>
        <taxon>Araneae</taxon>
        <taxon>Araneomorphae</taxon>
        <taxon>Entelegynae</taxon>
        <taxon>Araneoidea</taxon>
        <taxon>Araneidae</taxon>
        <taxon>Araneus</taxon>
    </lineage>
</organism>
<comment type="caution">
    <text evidence="1">The sequence shown here is derived from an EMBL/GenBank/DDBJ whole genome shotgun (WGS) entry which is preliminary data.</text>
</comment>
<protein>
    <recommendedName>
        <fullName evidence="3">Reverse transcriptase zinc-binding domain-containing protein</fullName>
    </recommendedName>
</protein>
<gene>
    <name evidence="1" type="ORF">AVEN_249677_1</name>
</gene>
<dbReference type="EMBL" id="BGPR01000812">
    <property type="protein sequence ID" value="GBM36485.1"/>
    <property type="molecule type" value="Genomic_DNA"/>
</dbReference>
<reference evidence="1 2" key="1">
    <citation type="journal article" date="2019" name="Sci. Rep.">
        <title>Orb-weaving spider Araneus ventricosus genome elucidates the spidroin gene catalogue.</title>
        <authorList>
            <person name="Kono N."/>
            <person name="Nakamura H."/>
            <person name="Ohtoshi R."/>
            <person name="Moran D.A.P."/>
            <person name="Shinohara A."/>
            <person name="Yoshida Y."/>
            <person name="Fujiwara M."/>
            <person name="Mori M."/>
            <person name="Tomita M."/>
            <person name="Arakawa K."/>
        </authorList>
    </citation>
    <scope>NUCLEOTIDE SEQUENCE [LARGE SCALE GENOMIC DNA]</scope>
</reference>
<keyword evidence="2" id="KW-1185">Reference proteome</keyword>
<evidence type="ECO:0008006" key="3">
    <source>
        <dbReference type="Google" id="ProtNLM"/>
    </source>
</evidence>
<dbReference type="AlphaFoldDB" id="A0A4Y2F8B4"/>
<dbReference type="OrthoDB" id="6436830at2759"/>
<proteinExistence type="predicted"/>
<evidence type="ECO:0000313" key="1">
    <source>
        <dbReference type="EMBL" id="GBM36485.1"/>
    </source>
</evidence>
<evidence type="ECO:0000313" key="2">
    <source>
        <dbReference type="Proteomes" id="UP000499080"/>
    </source>
</evidence>
<sequence length="137" mass="15896">MSVPKSFYESVFKENVISQWNSCYQISHYAKFTKEFFPSIPGRLKSIHFIPNFRITQFITGHGNFKAYLKRFNLSRTDLCGIGSSGGIRDVNHLILSCSKFTPAKMFTHQQFEEEQCSMPSIFLYFGPEQKLFCIIL</sequence>
<name>A0A4Y2F8B4_ARAVE</name>
<dbReference type="Proteomes" id="UP000499080">
    <property type="component" value="Unassembled WGS sequence"/>
</dbReference>